<feature type="transmembrane region" description="Helical" evidence="1">
    <location>
        <begin position="26"/>
        <end position="51"/>
    </location>
</feature>
<gene>
    <name evidence="2" type="ORF">QTO34_016437</name>
</gene>
<dbReference type="EMBL" id="JAULJE010000006">
    <property type="protein sequence ID" value="KAK1341689.1"/>
    <property type="molecule type" value="Genomic_DNA"/>
</dbReference>
<organism evidence="2 3">
    <name type="scientific">Cnephaeus nilssonii</name>
    <name type="common">Northern bat</name>
    <name type="synonym">Eptesicus nilssonii</name>
    <dbReference type="NCBI Taxonomy" id="3371016"/>
    <lineage>
        <taxon>Eukaryota</taxon>
        <taxon>Metazoa</taxon>
        <taxon>Chordata</taxon>
        <taxon>Craniata</taxon>
        <taxon>Vertebrata</taxon>
        <taxon>Euteleostomi</taxon>
        <taxon>Mammalia</taxon>
        <taxon>Eutheria</taxon>
        <taxon>Laurasiatheria</taxon>
        <taxon>Chiroptera</taxon>
        <taxon>Yangochiroptera</taxon>
        <taxon>Vespertilionidae</taxon>
        <taxon>Cnephaeus</taxon>
    </lineage>
</organism>
<keyword evidence="1" id="KW-0812">Transmembrane</keyword>
<sequence length="156" mass="16410">MNSLLTVATPARSSEAFLSGEGDGHVLVTVLSLVLVLGPKLALVLGFWLVLGRNLVSCLLEGPSLGLEGQEEKGSEENGWRFTCGLSEAFLSGEGDGHVLVTVLSQVLVLSQKLTLVLGFWLVQGQNLVSSLLEGPSLGLEGQEEKDSEESKGPHG</sequence>
<protein>
    <submittedName>
        <fullName evidence="2">Uncharacterized protein</fullName>
    </submittedName>
</protein>
<keyword evidence="3" id="KW-1185">Reference proteome</keyword>
<dbReference type="Proteomes" id="UP001177744">
    <property type="component" value="Unassembled WGS sequence"/>
</dbReference>
<reference evidence="2" key="1">
    <citation type="submission" date="2023-06" db="EMBL/GenBank/DDBJ databases">
        <title>Reference genome for the Northern bat (Eptesicus nilssonii), a most northern bat species.</title>
        <authorList>
            <person name="Laine V.N."/>
            <person name="Pulliainen A.T."/>
            <person name="Lilley T.M."/>
        </authorList>
    </citation>
    <scope>NUCLEOTIDE SEQUENCE</scope>
    <source>
        <strain evidence="2">BLF_Eptnil</strain>
        <tissue evidence="2">Kidney</tissue>
    </source>
</reference>
<keyword evidence="1" id="KW-1133">Transmembrane helix</keyword>
<evidence type="ECO:0000256" key="1">
    <source>
        <dbReference type="SAM" id="Phobius"/>
    </source>
</evidence>
<accession>A0AA40I2C4</accession>
<evidence type="ECO:0000313" key="2">
    <source>
        <dbReference type="EMBL" id="KAK1341689.1"/>
    </source>
</evidence>
<dbReference type="AlphaFoldDB" id="A0AA40I2C4"/>
<keyword evidence="1" id="KW-0472">Membrane</keyword>
<evidence type="ECO:0000313" key="3">
    <source>
        <dbReference type="Proteomes" id="UP001177744"/>
    </source>
</evidence>
<name>A0AA40I2C4_CNENI</name>
<proteinExistence type="predicted"/>
<comment type="caution">
    <text evidence="2">The sequence shown here is derived from an EMBL/GenBank/DDBJ whole genome shotgun (WGS) entry which is preliminary data.</text>
</comment>